<dbReference type="AlphaFoldDB" id="A0AAW2EJB5"/>
<accession>A0AAW2EJB5</accession>
<protein>
    <submittedName>
        <fullName evidence="1">Uncharacterized protein</fullName>
    </submittedName>
</protein>
<gene>
    <name evidence="1" type="ORF">PUN28_018022</name>
</gene>
<proteinExistence type="predicted"/>
<organism evidence="1 2">
    <name type="scientific">Cardiocondyla obscurior</name>
    <dbReference type="NCBI Taxonomy" id="286306"/>
    <lineage>
        <taxon>Eukaryota</taxon>
        <taxon>Metazoa</taxon>
        <taxon>Ecdysozoa</taxon>
        <taxon>Arthropoda</taxon>
        <taxon>Hexapoda</taxon>
        <taxon>Insecta</taxon>
        <taxon>Pterygota</taxon>
        <taxon>Neoptera</taxon>
        <taxon>Endopterygota</taxon>
        <taxon>Hymenoptera</taxon>
        <taxon>Apocrita</taxon>
        <taxon>Aculeata</taxon>
        <taxon>Formicoidea</taxon>
        <taxon>Formicidae</taxon>
        <taxon>Myrmicinae</taxon>
        <taxon>Cardiocondyla</taxon>
    </lineage>
</organism>
<sequence>MSQRNATQRNARLKHRKTLTDQLGVESSAFLRIRGEKDKQSVDDRRHRLSHSLYANLSFSPRAEISNGHFSLVAKTRARINKLSQRNARQTHRKILTDQLGVESSASPKIRCEKDKQSVDERRHRLSHSLFTRTSLSLQESNGHFSLVAETRTRGRIGNRSAITRNFGRG</sequence>
<dbReference type="Proteomes" id="UP001430953">
    <property type="component" value="Unassembled WGS sequence"/>
</dbReference>
<dbReference type="EMBL" id="JADYXP020000022">
    <property type="protein sequence ID" value="KAL0102464.1"/>
    <property type="molecule type" value="Genomic_DNA"/>
</dbReference>
<evidence type="ECO:0000313" key="2">
    <source>
        <dbReference type="Proteomes" id="UP001430953"/>
    </source>
</evidence>
<keyword evidence="2" id="KW-1185">Reference proteome</keyword>
<comment type="caution">
    <text evidence="1">The sequence shown here is derived from an EMBL/GenBank/DDBJ whole genome shotgun (WGS) entry which is preliminary data.</text>
</comment>
<reference evidence="1 2" key="1">
    <citation type="submission" date="2023-03" db="EMBL/GenBank/DDBJ databases">
        <title>High recombination rates correlate with genetic variation in Cardiocondyla obscurior ants.</title>
        <authorList>
            <person name="Errbii M."/>
        </authorList>
    </citation>
    <scope>NUCLEOTIDE SEQUENCE [LARGE SCALE GENOMIC DNA]</scope>
    <source>
        <strain evidence="1">Alpha-2009</strain>
        <tissue evidence="1">Whole body</tissue>
    </source>
</reference>
<evidence type="ECO:0000313" key="1">
    <source>
        <dbReference type="EMBL" id="KAL0102464.1"/>
    </source>
</evidence>
<name>A0AAW2EJB5_9HYME</name>